<accession>A0AAD9KA80</accession>
<dbReference type="EMBL" id="JAODUO010001278">
    <property type="protein sequence ID" value="KAK2167360.1"/>
    <property type="molecule type" value="Genomic_DNA"/>
</dbReference>
<reference evidence="1" key="1">
    <citation type="journal article" date="2023" name="Mol. Biol. Evol.">
        <title>Third-Generation Sequencing Reveals the Adaptive Role of the Epigenome in Three Deep-Sea Polychaetes.</title>
        <authorList>
            <person name="Perez M."/>
            <person name="Aroh O."/>
            <person name="Sun Y."/>
            <person name="Lan Y."/>
            <person name="Juniper S.K."/>
            <person name="Young C.R."/>
            <person name="Angers B."/>
            <person name="Qian P.Y."/>
        </authorList>
    </citation>
    <scope>NUCLEOTIDE SEQUENCE</scope>
    <source>
        <strain evidence="1">R07B-5</strain>
    </source>
</reference>
<proteinExistence type="predicted"/>
<name>A0AAD9KA80_RIDPI</name>
<evidence type="ECO:0000313" key="2">
    <source>
        <dbReference type="Proteomes" id="UP001209878"/>
    </source>
</evidence>
<sequence length="130" mass="14911">MRLATSRIIRWVSEPGSVEIRKMALDVLCSMYRMNNDEFITMLCELPRAFQESAVKMLHVEQSTLDRLGCVPLQRLMARRRRPHNRHTERTEASGLGRVMSECTTIEDAMSIDSFAPYAESEDMTNASKV</sequence>
<dbReference type="Gene3D" id="1.25.10.10">
    <property type="entry name" value="Leucine-rich Repeat Variant"/>
    <property type="match status" value="1"/>
</dbReference>
<gene>
    <name evidence="1" type="ORF">NP493_1278g00025</name>
</gene>
<evidence type="ECO:0008006" key="3">
    <source>
        <dbReference type="Google" id="ProtNLM"/>
    </source>
</evidence>
<keyword evidence="2" id="KW-1185">Reference proteome</keyword>
<protein>
    <recommendedName>
        <fullName evidence="3">CLASP N-terminal domain-containing protein</fullName>
    </recommendedName>
</protein>
<dbReference type="Proteomes" id="UP001209878">
    <property type="component" value="Unassembled WGS sequence"/>
</dbReference>
<evidence type="ECO:0000313" key="1">
    <source>
        <dbReference type="EMBL" id="KAK2167360.1"/>
    </source>
</evidence>
<organism evidence="1 2">
    <name type="scientific">Ridgeia piscesae</name>
    <name type="common">Tubeworm</name>
    <dbReference type="NCBI Taxonomy" id="27915"/>
    <lineage>
        <taxon>Eukaryota</taxon>
        <taxon>Metazoa</taxon>
        <taxon>Spiralia</taxon>
        <taxon>Lophotrochozoa</taxon>
        <taxon>Annelida</taxon>
        <taxon>Polychaeta</taxon>
        <taxon>Sedentaria</taxon>
        <taxon>Canalipalpata</taxon>
        <taxon>Sabellida</taxon>
        <taxon>Siboglinidae</taxon>
        <taxon>Ridgeia</taxon>
    </lineage>
</organism>
<dbReference type="AlphaFoldDB" id="A0AAD9KA80"/>
<dbReference type="InterPro" id="IPR011989">
    <property type="entry name" value="ARM-like"/>
</dbReference>
<comment type="caution">
    <text evidence="1">The sequence shown here is derived from an EMBL/GenBank/DDBJ whole genome shotgun (WGS) entry which is preliminary data.</text>
</comment>